<dbReference type="Pfam" id="PF00134">
    <property type="entry name" value="Cyclin_N"/>
    <property type="match status" value="1"/>
</dbReference>
<dbReference type="InterPro" id="IPR013922">
    <property type="entry name" value="Cyclin_PHO80-like"/>
</dbReference>
<protein>
    <submittedName>
        <fullName evidence="3">Pho85 cyclin-1</fullName>
    </submittedName>
</protein>
<evidence type="ECO:0000313" key="3">
    <source>
        <dbReference type="EMBL" id="KAJ9138011.1"/>
    </source>
</evidence>
<dbReference type="GO" id="GO:0000307">
    <property type="term" value="C:cyclin-dependent protein kinase holoenzyme complex"/>
    <property type="evidence" value="ECO:0007669"/>
    <property type="project" value="TreeGrafter"/>
</dbReference>
<dbReference type="GO" id="GO:0016538">
    <property type="term" value="F:cyclin-dependent protein serine/threonine kinase regulator activity"/>
    <property type="evidence" value="ECO:0007669"/>
    <property type="project" value="TreeGrafter"/>
</dbReference>
<organism evidence="3 4">
    <name type="scientific">Coniochaeta hoffmannii</name>
    <dbReference type="NCBI Taxonomy" id="91930"/>
    <lineage>
        <taxon>Eukaryota</taxon>
        <taxon>Fungi</taxon>
        <taxon>Dikarya</taxon>
        <taxon>Ascomycota</taxon>
        <taxon>Pezizomycotina</taxon>
        <taxon>Sordariomycetes</taxon>
        <taxon>Sordariomycetidae</taxon>
        <taxon>Coniochaetales</taxon>
        <taxon>Coniochaetaceae</taxon>
        <taxon>Coniochaeta</taxon>
    </lineage>
</organism>
<evidence type="ECO:0000256" key="1">
    <source>
        <dbReference type="SAM" id="MobiDB-lite"/>
    </source>
</evidence>
<dbReference type="InterPro" id="IPR036915">
    <property type="entry name" value="Cyclin-like_sf"/>
</dbReference>
<dbReference type="PANTHER" id="PTHR15615">
    <property type="match status" value="1"/>
</dbReference>
<gene>
    <name evidence="3" type="ORF">NKR19_g7985</name>
</gene>
<dbReference type="GO" id="GO:0005634">
    <property type="term" value="C:nucleus"/>
    <property type="evidence" value="ECO:0007669"/>
    <property type="project" value="TreeGrafter"/>
</dbReference>
<feature type="region of interest" description="Disordered" evidence="1">
    <location>
        <begin position="52"/>
        <end position="76"/>
    </location>
</feature>
<dbReference type="EMBL" id="JANBVN010000151">
    <property type="protein sequence ID" value="KAJ9138011.1"/>
    <property type="molecule type" value="Genomic_DNA"/>
</dbReference>
<accession>A0AA38RPT7</accession>
<name>A0AA38RPT7_9PEZI</name>
<evidence type="ECO:0000313" key="4">
    <source>
        <dbReference type="Proteomes" id="UP001174691"/>
    </source>
</evidence>
<dbReference type="Proteomes" id="UP001174691">
    <property type="component" value="Unassembled WGS sequence"/>
</dbReference>
<comment type="caution">
    <text evidence="3">The sequence shown here is derived from an EMBL/GenBank/DDBJ whole genome shotgun (WGS) entry which is preliminary data.</text>
</comment>
<feature type="domain" description="Cyclin N-terminal" evidence="2">
    <location>
        <begin position="84"/>
        <end position="184"/>
    </location>
</feature>
<dbReference type="InterPro" id="IPR006671">
    <property type="entry name" value="Cyclin_N"/>
</dbReference>
<dbReference type="GO" id="GO:0019901">
    <property type="term" value="F:protein kinase binding"/>
    <property type="evidence" value="ECO:0007669"/>
    <property type="project" value="InterPro"/>
</dbReference>
<proteinExistence type="predicted"/>
<dbReference type="CDD" id="cd20557">
    <property type="entry name" value="CYCLIN_ScPCL1-like"/>
    <property type="match status" value="1"/>
</dbReference>
<evidence type="ECO:0000259" key="2">
    <source>
        <dbReference type="Pfam" id="PF00134"/>
    </source>
</evidence>
<keyword evidence="4" id="KW-1185">Reference proteome</keyword>
<dbReference type="AlphaFoldDB" id="A0AA38RPT7"/>
<dbReference type="Gene3D" id="1.10.472.10">
    <property type="entry name" value="Cyclin-like"/>
    <property type="match status" value="1"/>
</dbReference>
<dbReference type="SUPFAM" id="SSF47954">
    <property type="entry name" value="Cyclin-like"/>
    <property type="match status" value="1"/>
</dbReference>
<sequence length="207" mass="22907">MDSTYRLGSADLNSAALDQFVYQPVSRDMITYLTDAAFNVIQCDPNMMLPPASEPKSYHSHLPTPPESSAPRAVRHDDGPLPSLGEFITQLVVTSNVQVPTLMSTLVYLNRLKARLPPDAKGFRCTPHRIFLASLILAAKYLNDSSPKNEHWANYSVISAFGLSRTDVNRAEKQLLSLLNWDLRIMRETQVTGGTRQSSSLGPCSKS</sequence>
<reference evidence="3" key="1">
    <citation type="submission" date="2022-07" db="EMBL/GenBank/DDBJ databases">
        <title>Fungi with potential for degradation of polypropylene.</title>
        <authorList>
            <person name="Gostincar C."/>
        </authorList>
    </citation>
    <scope>NUCLEOTIDE SEQUENCE</scope>
    <source>
        <strain evidence="3">EXF-13287</strain>
    </source>
</reference>
<dbReference type="PANTHER" id="PTHR15615:SF10">
    <property type="entry name" value="PHO85 CYCLIN-2-RELATED"/>
    <property type="match status" value="1"/>
</dbReference>